<dbReference type="InterPro" id="IPR050707">
    <property type="entry name" value="HTH_MetabolicPath_Reg"/>
</dbReference>
<dbReference type="PROSITE" id="PS51078">
    <property type="entry name" value="ICLR_ED"/>
    <property type="match status" value="1"/>
</dbReference>
<dbReference type="PANTHER" id="PTHR30136">
    <property type="entry name" value="HELIX-TURN-HELIX TRANSCRIPTIONAL REGULATOR, ICLR FAMILY"/>
    <property type="match status" value="1"/>
</dbReference>
<protein>
    <submittedName>
        <fullName evidence="4">IclR family transcriptional regulator</fullName>
    </submittedName>
</protein>
<keyword evidence="2" id="KW-0804">Transcription</keyword>
<dbReference type="EMBL" id="CP013747">
    <property type="protein sequence ID" value="ALV40565.1"/>
    <property type="molecule type" value="Genomic_DNA"/>
</dbReference>
<dbReference type="STRING" id="121292.AU252_04775"/>
<dbReference type="Pfam" id="PF01614">
    <property type="entry name" value="IclR_C"/>
    <property type="match status" value="1"/>
</dbReference>
<dbReference type="GO" id="GO:0003677">
    <property type="term" value="F:DNA binding"/>
    <property type="evidence" value="ECO:0007669"/>
    <property type="project" value="TreeGrafter"/>
</dbReference>
<dbReference type="Gene3D" id="1.10.10.10">
    <property type="entry name" value="Winged helix-like DNA-binding domain superfamily/Winged helix DNA-binding domain"/>
    <property type="match status" value="1"/>
</dbReference>
<dbReference type="InterPro" id="IPR029016">
    <property type="entry name" value="GAF-like_dom_sf"/>
</dbReference>
<proteinExistence type="predicted"/>
<reference evidence="4 5" key="1">
    <citation type="submission" date="2015-12" db="EMBL/GenBank/DDBJ databases">
        <authorList>
            <person name="Shamseldin A."/>
            <person name="Moawad H."/>
            <person name="Abd El-Rahim W.M."/>
            <person name="Sadowsky M.J."/>
        </authorList>
    </citation>
    <scope>NUCLEOTIDE SEQUENCE [LARGE SCALE GENOMIC DNA]</scope>
    <source>
        <strain evidence="4 5">Ar51</strain>
    </source>
</reference>
<keyword evidence="1" id="KW-0805">Transcription regulation</keyword>
<dbReference type="Proteomes" id="UP000065151">
    <property type="component" value="Chromosome"/>
</dbReference>
<sequence>MSKISSMGRGMMAILALGARHEAGLPGGTAAGIAADLGKDRSQVSRNLRSGEQEGFLGRTLERTYTLDWSILTDAQQLTGRRLHTDGAVALERLARDTDEGCFLGVLHGASTLTIGESVPASSNLVGSWLGRPYPAYCSDAGQAVLWESPEAEVRTVFAGVDFVRHGPNTPSDVDDFLVRLAAARVRGYSVVDEEAEPGLYSLAVPVRDFKGDVAAALQIVGTKARLEPRRTGCVAALVEQGRWLETRLGYQPGQRLADLDVAAPERVEGSRV</sequence>
<gene>
    <name evidence="4" type="ORF">AU252_04775</name>
</gene>
<dbReference type="GO" id="GO:0003700">
    <property type="term" value="F:DNA-binding transcription factor activity"/>
    <property type="evidence" value="ECO:0007669"/>
    <property type="project" value="TreeGrafter"/>
</dbReference>
<dbReference type="SUPFAM" id="SSF55781">
    <property type="entry name" value="GAF domain-like"/>
    <property type="match status" value="1"/>
</dbReference>
<name>A0A0U3QLU0_9MICC</name>
<dbReference type="PANTHER" id="PTHR30136:SF34">
    <property type="entry name" value="TRANSCRIPTIONAL REGULATOR"/>
    <property type="match status" value="1"/>
</dbReference>
<dbReference type="Gene3D" id="3.30.450.40">
    <property type="match status" value="1"/>
</dbReference>
<dbReference type="InterPro" id="IPR036388">
    <property type="entry name" value="WH-like_DNA-bd_sf"/>
</dbReference>
<dbReference type="KEGG" id="psul:AU252_04775"/>
<evidence type="ECO:0000256" key="1">
    <source>
        <dbReference type="ARBA" id="ARBA00023015"/>
    </source>
</evidence>
<evidence type="ECO:0000313" key="4">
    <source>
        <dbReference type="EMBL" id="ALV40565.1"/>
    </source>
</evidence>
<dbReference type="AlphaFoldDB" id="A0A0U3QLU0"/>
<evidence type="ECO:0000313" key="5">
    <source>
        <dbReference type="Proteomes" id="UP000065151"/>
    </source>
</evidence>
<evidence type="ECO:0000256" key="2">
    <source>
        <dbReference type="ARBA" id="ARBA00023163"/>
    </source>
</evidence>
<dbReference type="GO" id="GO:0045892">
    <property type="term" value="P:negative regulation of DNA-templated transcription"/>
    <property type="evidence" value="ECO:0007669"/>
    <property type="project" value="TreeGrafter"/>
</dbReference>
<dbReference type="RefSeq" id="WP_058929736.1">
    <property type="nucleotide sequence ID" value="NZ_CP013747.1"/>
</dbReference>
<organism evidence="4">
    <name type="scientific">Pseudarthrobacter sulfonivorans</name>
    <dbReference type="NCBI Taxonomy" id="121292"/>
    <lineage>
        <taxon>Bacteria</taxon>
        <taxon>Bacillati</taxon>
        <taxon>Actinomycetota</taxon>
        <taxon>Actinomycetes</taxon>
        <taxon>Micrococcales</taxon>
        <taxon>Micrococcaceae</taxon>
        <taxon>Pseudarthrobacter</taxon>
    </lineage>
</organism>
<dbReference type="InterPro" id="IPR014757">
    <property type="entry name" value="Tscrpt_reg_IclR_C"/>
</dbReference>
<evidence type="ECO:0000259" key="3">
    <source>
        <dbReference type="PROSITE" id="PS51078"/>
    </source>
</evidence>
<accession>A0A0U3QLU0</accession>
<feature type="domain" description="IclR-ED" evidence="3">
    <location>
        <begin position="63"/>
        <end position="251"/>
    </location>
</feature>